<dbReference type="OrthoDB" id="5895504at2759"/>
<dbReference type="InterPro" id="IPR001436">
    <property type="entry name" value="Alpha-crystallin/sHSP_animal"/>
</dbReference>
<dbReference type="EMBL" id="JABEBT010000010">
    <property type="protein sequence ID" value="KAF7638768.1"/>
    <property type="molecule type" value="Genomic_DNA"/>
</dbReference>
<accession>A0A8S9ZZR1</accession>
<organism evidence="4 5">
    <name type="scientific">Meloidogyne graminicola</name>
    <dbReference type="NCBI Taxonomy" id="189291"/>
    <lineage>
        <taxon>Eukaryota</taxon>
        <taxon>Metazoa</taxon>
        <taxon>Ecdysozoa</taxon>
        <taxon>Nematoda</taxon>
        <taxon>Chromadorea</taxon>
        <taxon>Rhabditida</taxon>
        <taxon>Tylenchina</taxon>
        <taxon>Tylenchomorpha</taxon>
        <taxon>Tylenchoidea</taxon>
        <taxon>Meloidogynidae</taxon>
        <taxon>Meloidogyninae</taxon>
        <taxon>Meloidogyne</taxon>
    </lineage>
</organism>
<keyword evidence="5" id="KW-1185">Reference proteome</keyword>
<dbReference type="InterPro" id="IPR008978">
    <property type="entry name" value="HSP20-like_chaperone"/>
</dbReference>
<dbReference type="Pfam" id="PF00011">
    <property type="entry name" value="HSP20"/>
    <property type="match status" value="1"/>
</dbReference>
<feature type="domain" description="SHSP" evidence="3">
    <location>
        <begin position="326"/>
        <end position="432"/>
    </location>
</feature>
<reference evidence="4" key="1">
    <citation type="journal article" date="2020" name="Ecol. Evol.">
        <title>Genome structure and content of the rice root-knot nematode (Meloidogyne graminicola).</title>
        <authorList>
            <person name="Phan N.T."/>
            <person name="Danchin E.G.J."/>
            <person name="Klopp C."/>
            <person name="Perfus-Barbeoch L."/>
            <person name="Kozlowski D.K."/>
            <person name="Koutsovoulos G.D."/>
            <person name="Lopez-Roques C."/>
            <person name="Bouchez O."/>
            <person name="Zahm M."/>
            <person name="Besnard G."/>
            <person name="Bellafiore S."/>
        </authorList>
    </citation>
    <scope>NUCLEOTIDE SEQUENCE</scope>
    <source>
        <strain evidence="4">VN-18</strain>
    </source>
</reference>
<dbReference type="PROSITE" id="PS01031">
    <property type="entry name" value="SHSP"/>
    <property type="match status" value="1"/>
</dbReference>
<evidence type="ECO:0000256" key="2">
    <source>
        <dbReference type="RuleBase" id="RU003616"/>
    </source>
</evidence>
<dbReference type="GO" id="GO:0005634">
    <property type="term" value="C:nucleus"/>
    <property type="evidence" value="ECO:0007669"/>
    <property type="project" value="TreeGrafter"/>
</dbReference>
<sequence length="457" mass="52643">MTSQVTRQDSDKLKGIVLRTDGDFTIYPGDFISFKLTAPLEHIQTYDSIKKVRVPRTLSVVDRNPAPIKVGGIERLIIVQVGFPPRDSNYFDKDLADTLDYGVIFCCYCPEFGKLVSFDYLNFEPGHFYTAHIERIPLQNDWSIKKLGTMFVLIDHPLIMIENEDDIRRLTSQMPWKRLTLPPLPLKEENSYGATVRALLDNVNRQTSDNILPIKMKENNCQVETEYPPRRWPPENSSVKYNLQRKNDFGDEENILYTTTHFGSNKASTSKNLFSETINGISSVTTYGANEINQKKEQLSMQNLAVLLPTISEEKSINFQDRQIRHLERNSSFGTFNQTDNSSFKFSCDTSDYHPGEIFVKIEEEKLVITGEHKREDKQQSFHRSFTRRVLLPQTVKKETIECNVDSKGHLNVVAELIKPKEEQKIIKIPVKFVEDKLIENGKIKEVTNNLAEEKIK</sequence>
<dbReference type="AlphaFoldDB" id="A0A8S9ZZR1"/>
<name>A0A8S9ZZR1_9BILA</name>
<dbReference type="Proteomes" id="UP000605970">
    <property type="component" value="Unassembled WGS sequence"/>
</dbReference>
<evidence type="ECO:0000256" key="1">
    <source>
        <dbReference type="PROSITE-ProRule" id="PRU00285"/>
    </source>
</evidence>
<proteinExistence type="inferred from homology"/>
<dbReference type="GO" id="GO:0042026">
    <property type="term" value="P:protein refolding"/>
    <property type="evidence" value="ECO:0007669"/>
    <property type="project" value="TreeGrafter"/>
</dbReference>
<dbReference type="GO" id="GO:0009408">
    <property type="term" value="P:response to heat"/>
    <property type="evidence" value="ECO:0007669"/>
    <property type="project" value="TreeGrafter"/>
</dbReference>
<evidence type="ECO:0000313" key="5">
    <source>
        <dbReference type="Proteomes" id="UP000605970"/>
    </source>
</evidence>
<dbReference type="InterPro" id="IPR002068">
    <property type="entry name" value="A-crystallin/Hsp20_dom"/>
</dbReference>
<dbReference type="GO" id="GO:0005737">
    <property type="term" value="C:cytoplasm"/>
    <property type="evidence" value="ECO:0007669"/>
    <property type="project" value="TreeGrafter"/>
</dbReference>
<comment type="caution">
    <text evidence="4">The sequence shown here is derived from an EMBL/GenBank/DDBJ whole genome shotgun (WGS) entry which is preliminary data.</text>
</comment>
<dbReference type="CDD" id="cd06526">
    <property type="entry name" value="metazoan_ACD"/>
    <property type="match status" value="1"/>
</dbReference>
<dbReference type="PANTHER" id="PTHR45640:SF26">
    <property type="entry name" value="RE23625P"/>
    <property type="match status" value="1"/>
</dbReference>
<dbReference type="PANTHER" id="PTHR45640">
    <property type="entry name" value="HEAT SHOCK PROTEIN HSP-12.2-RELATED"/>
    <property type="match status" value="1"/>
</dbReference>
<dbReference type="GO" id="GO:0051082">
    <property type="term" value="F:unfolded protein binding"/>
    <property type="evidence" value="ECO:0007669"/>
    <property type="project" value="TreeGrafter"/>
</dbReference>
<protein>
    <recommendedName>
        <fullName evidence="3">SHSP domain-containing protein</fullName>
    </recommendedName>
</protein>
<evidence type="ECO:0000259" key="3">
    <source>
        <dbReference type="PROSITE" id="PS01031"/>
    </source>
</evidence>
<evidence type="ECO:0000313" key="4">
    <source>
        <dbReference type="EMBL" id="KAF7638768.1"/>
    </source>
</evidence>
<gene>
    <name evidence="4" type="ORF">Mgra_00001848</name>
</gene>
<dbReference type="SUPFAM" id="SSF49764">
    <property type="entry name" value="HSP20-like chaperones"/>
    <property type="match status" value="1"/>
</dbReference>
<comment type="similarity">
    <text evidence="1 2">Belongs to the small heat shock protein (HSP20) family.</text>
</comment>
<dbReference type="Gene3D" id="2.60.40.790">
    <property type="match status" value="1"/>
</dbReference>